<reference evidence="15 16" key="1">
    <citation type="submission" date="2015-07" db="EMBL/GenBank/DDBJ databases">
        <title>Comparative genomics of the Sigatoka disease complex on banana suggests a link between parallel evolutionary changes in Pseudocercospora fijiensis and Pseudocercospora eumusae and increased virulence on the banana host.</title>
        <authorList>
            <person name="Chang T.-C."/>
            <person name="Salvucci A."/>
            <person name="Crous P.W."/>
            <person name="Stergiopoulos I."/>
        </authorList>
    </citation>
    <scope>NUCLEOTIDE SEQUENCE [LARGE SCALE GENOMIC DNA]</scope>
    <source>
        <strain evidence="15 16">CBS 116634</strain>
    </source>
</reference>
<dbReference type="Proteomes" id="UP000073492">
    <property type="component" value="Unassembled WGS sequence"/>
</dbReference>
<dbReference type="EC" id="2.4.1.122" evidence="4"/>
<keyword evidence="5" id="KW-0328">Glycosyltransferase</keyword>
<evidence type="ECO:0000259" key="14">
    <source>
        <dbReference type="Pfam" id="PF02434"/>
    </source>
</evidence>
<gene>
    <name evidence="15" type="ORF">AC579_283</name>
</gene>
<accession>A0A139HG27</accession>
<evidence type="ECO:0000256" key="4">
    <source>
        <dbReference type="ARBA" id="ARBA00012557"/>
    </source>
</evidence>
<dbReference type="STRING" id="113226.A0A139HG27"/>
<dbReference type="GO" id="GO:0016263">
    <property type="term" value="F:glycoprotein-N-acetylgalactosamine 3-beta-galactosyltransferase activity"/>
    <property type="evidence" value="ECO:0007669"/>
    <property type="project" value="UniProtKB-EC"/>
</dbReference>
<dbReference type="InterPro" id="IPR026050">
    <property type="entry name" value="C1GALT1/C1GALT1_chp1"/>
</dbReference>
<evidence type="ECO:0000256" key="6">
    <source>
        <dbReference type="ARBA" id="ARBA00022679"/>
    </source>
</evidence>
<keyword evidence="11 13" id="KW-0472">Membrane</keyword>
<keyword evidence="9" id="KW-0735">Signal-anchor</keyword>
<comment type="pathway">
    <text evidence="2">Protein modification; protein glycosylation.</text>
</comment>
<proteinExistence type="inferred from homology"/>
<keyword evidence="16" id="KW-1185">Reference proteome</keyword>
<feature type="region of interest" description="Disordered" evidence="12">
    <location>
        <begin position="39"/>
        <end position="59"/>
    </location>
</feature>
<evidence type="ECO:0000313" key="15">
    <source>
        <dbReference type="EMBL" id="KXT01398.1"/>
    </source>
</evidence>
<name>A0A139HG27_9PEZI</name>
<feature type="domain" description="Fringe-like glycosyltransferase" evidence="14">
    <location>
        <begin position="223"/>
        <end position="375"/>
    </location>
</feature>
<evidence type="ECO:0000256" key="9">
    <source>
        <dbReference type="ARBA" id="ARBA00022968"/>
    </source>
</evidence>
<evidence type="ECO:0000256" key="8">
    <source>
        <dbReference type="ARBA" id="ARBA00022741"/>
    </source>
</evidence>
<keyword evidence="7 13" id="KW-0812">Transmembrane</keyword>
<keyword evidence="8" id="KW-0547">Nucleotide-binding</keyword>
<protein>
    <recommendedName>
        <fullName evidence="4">N-acetylgalactosaminide beta-1,3-galactosyltransferase</fullName>
        <ecNumber evidence="4">2.4.1.122</ecNumber>
    </recommendedName>
</protein>
<feature type="transmembrane region" description="Helical" evidence="13">
    <location>
        <begin position="12"/>
        <end position="34"/>
    </location>
</feature>
<keyword evidence="6" id="KW-0808">Transferase</keyword>
<dbReference type="PANTHER" id="PTHR23033:SF47">
    <property type="entry name" value="APPLE DOMAIN-CONTAINING PROTEIN-RELATED"/>
    <property type="match status" value="1"/>
</dbReference>
<dbReference type="GO" id="GO:0000166">
    <property type="term" value="F:nucleotide binding"/>
    <property type="evidence" value="ECO:0007669"/>
    <property type="project" value="UniProtKB-KW"/>
</dbReference>
<organism evidence="15 16">
    <name type="scientific">Pseudocercospora musae</name>
    <dbReference type="NCBI Taxonomy" id="113226"/>
    <lineage>
        <taxon>Eukaryota</taxon>
        <taxon>Fungi</taxon>
        <taxon>Dikarya</taxon>
        <taxon>Ascomycota</taxon>
        <taxon>Pezizomycotina</taxon>
        <taxon>Dothideomycetes</taxon>
        <taxon>Dothideomycetidae</taxon>
        <taxon>Mycosphaerellales</taxon>
        <taxon>Mycosphaerellaceae</taxon>
        <taxon>Pseudocercospora</taxon>
    </lineage>
</organism>
<evidence type="ECO:0000313" key="16">
    <source>
        <dbReference type="Proteomes" id="UP000073492"/>
    </source>
</evidence>
<keyword evidence="10 13" id="KW-1133">Transmembrane helix</keyword>
<feature type="compositionally biased region" description="Polar residues" evidence="12">
    <location>
        <begin position="39"/>
        <end position="52"/>
    </location>
</feature>
<evidence type="ECO:0000256" key="12">
    <source>
        <dbReference type="SAM" id="MobiDB-lite"/>
    </source>
</evidence>
<comment type="similarity">
    <text evidence="3">Belongs to the glycosyltransferase 31 family. Beta3-Gal-T subfamily.</text>
</comment>
<comment type="caution">
    <text evidence="15">The sequence shown here is derived from an EMBL/GenBank/DDBJ whole genome shotgun (WGS) entry which is preliminary data.</text>
</comment>
<dbReference type="PANTHER" id="PTHR23033">
    <property type="entry name" value="BETA1,3-GALACTOSYLTRANSFERASE"/>
    <property type="match status" value="1"/>
</dbReference>
<evidence type="ECO:0000256" key="3">
    <source>
        <dbReference type="ARBA" id="ARBA00006462"/>
    </source>
</evidence>
<evidence type="ECO:0000256" key="10">
    <source>
        <dbReference type="ARBA" id="ARBA00022989"/>
    </source>
</evidence>
<dbReference type="Gene3D" id="3.90.550.50">
    <property type="match status" value="1"/>
</dbReference>
<evidence type="ECO:0000256" key="2">
    <source>
        <dbReference type="ARBA" id="ARBA00004922"/>
    </source>
</evidence>
<dbReference type="GO" id="GO:0016020">
    <property type="term" value="C:membrane"/>
    <property type="evidence" value="ECO:0007669"/>
    <property type="project" value="UniProtKB-SubCell"/>
</dbReference>
<comment type="subcellular location">
    <subcellularLocation>
        <location evidence="1">Membrane</location>
        <topology evidence="1">Single-pass type II membrane protein</topology>
    </subcellularLocation>
</comment>
<dbReference type="EMBL" id="LFZO01000655">
    <property type="protein sequence ID" value="KXT01398.1"/>
    <property type="molecule type" value="Genomic_DNA"/>
</dbReference>
<evidence type="ECO:0000256" key="5">
    <source>
        <dbReference type="ARBA" id="ARBA00022676"/>
    </source>
</evidence>
<evidence type="ECO:0000256" key="7">
    <source>
        <dbReference type="ARBA" id="ARBA00022692"/>
    </source>
</evidence>
<evidence type="ECO:0000256" key="1">
    <source>
        <dbReference type="ARBA" id="ARBA00004606"/>
    </source>
</evidence>
<dbReference type="InterPro" id="IPR003378">
    <property type="entry name" value="Fringe-like_glycosylTrfase"/>
</dbReference>
<dbReference type="OrthoDB" id="414175at2759"/>
<evidence type="ECO:0000256" key="11">
    <source>
        <dbReference type="ARBA" id="ARBA00023136"/>
    </source>
</evidence>
<dbReference type="AlphaFoldDB" id="A0A139HG27"/>
<evidence type="ECO:0000256" key="13">
    <source>
        <dbReference type="SAM" id="Phobius"/>
    </source>
</evidence>
<dbReference type="Pfam" id="PF02434">
    <property type="entry name" value="Fringe"/>
    <property type="match status" value="1"/>
</dbReference>
<sequence length="504" mass="56722">MLLSLPRSTKAVIFVAFTSTFLLFLHLIGTFPALPTKWRTTQHPQQATNSQAGLGPGRYGHAEAEASNAAMSTALSDAFHGSNADKADLDSISKSLPCHALHGGEDVLVVMRTGATEIKDKLPAHLNTTFLCYKNLVIFSDYEEEFEGWKVHDVLAYVEDEIKTSNSDMQHYMHVLKVGRAGLDESELAGKNSYDSGPVGKVDNAGWRLDKWKFLPMMNSTYAMYPHLKWYVFVEPDTYVVWSNLIQWLGKLDPSEPLYFGSEVQIGDDVFAHGGSAFVLSRPALEKGVESYRTRKSEWHEYTAGHWAGDCILGKALHDNGVELTWTWPMFQGGNPSLMDWKETKPERKLWCLPALSYHHLSPDEVQALFQFEQDWIREKHLSSSGRSFFGDSRDSPIMHHRDVFKQYVWPNLTTTRMDWNNTAEEHLPDTEGTNRSLGDCQALCEASSTCIQYALGPNGCFIARDLRLGRASPGSESGWMNARIKDWVKDLDHCDASQGWSVT</sequence>